<reference evidence="1" key="1">
    <citation type="submission" date="2020-11" db="EMBL/GenBank/DDBJ databases">
        <authorList>
            <person name="Tran Van P."/>
        </authorList>
    </citation>
    <scope>NUCLEOTIDE SEQUENCE</scope>
</reference>
<proteinExistence type="predicted"/>
<gene>
    <name evidence="1" type="ORF">TSIB3V08_LOCUS9549</name>
</gene>
<dbReference type="EMBL" id="OC005607">
    <property type="protein sequence ID" value="CAD7265513.1"/>
    <property type="molecule type" value="Genomic_DNA"/>
</dbReference>
<sequence length="271" mass="30032">MVTVFAPPGTDRSPKIRSGRLLGAALGNVSVRWREGIAKTPTGHLYVKSGAPGHALSVHPTEIRTLITPSSAVELKTTSALANYTTEAGLDNGSRILEYPMHDVLASEVVDLTTQALWMSLFFVTYGAEFPPSTLGAVKRFYLKKATRHQLASELYRPISHHMLLEIVSTFADRRCHVIITMSPLASYISFLDQISYFFIQVMPDDDLSEALVPIGMGSLQFRAGLWSEFLITEHEAPGFDPWHLQHLSVKHCVWNGVKLGLTRTNEEQLG</sequence>
<accession>A0A7R9B3F1</accession>
<evidence type="ECO:0000313" key="1">
    <source>
        <dbReference type="EMBL" id="CAD7265513.1"/>
    </source>
</evidence>
<name>A0A7R9B3F1_TIMSH</name>
<dbReference type="AlphaFoldDB" id="A0A7R9B3F1"/>
<organism evidence="1">
    <name type="scientific">Timema shepardi</name>
    <name type="common">Walking stick</name>
    <dbReference type="NCBI Taxonomy" id="629360"/>
    <lineage>
        <taxon>Eukaryota</taxon>
        <taxon>Metazoa</taxon>
        <taxon>Ecdysozoa</taxon>
        <taxon>Arthropoda</taxon>
        <taxon>Hexapoda</taxon>
        <taxon>Insecta</taxon>
        <taxon>Pterygota</taxon>
        <taxon>Neoptera</taxon>
        <taxon>Polyneoptera</taxon>
        <taxon>Phasmatodea</taxon>
        <taxon>Timematodea</taxon>
        <taxon>Timematoidea</taxon>
        <taxon>Timematidae</taxon>
        <taxon>Timema</taxon>
    </lineage>
</organism>
<protein>
    <submittedName>
        <fullName evidence="1">Uncharacterized protein</fullName>
    </submittedName>
</protein>